<dbReference type="OrthoDB" id="3260514at2"/>
<dbReference type="InterPro" id="IPR052713">
    <property type="entry name" value="FeoA"/>
</dbReference>
<keyword evidence="1" id="KW-0408">Iron</keyword>
<organism evidence="4 5">
    <name type="scientific">Actinomyces oris</name>
    <dbReference type="NCBI Taxonomy" id="544580"/>
    <lineage>
        <taxon>Bacteria</taxon>
        <taxon>Bacillati</taxon>
        <taxon>Actinomycetota</taxon>
        <taxon>Actinomycetes</taxon>
        <taxon>Actinomycetales</taxon>
        <taxon>Actinomycetaceae</taxon>
        <taxon>Actinomyces</taxon>
    </lineage>
</organism>
<dbReference type="RefSeq" id="WP_075375907.1">
    <property type="nucleotide sequence ID" value="NZ_MSKJ01000001.1"/>
</dbReference>
<feature type="domain" description="Ferrous iron transporter FeoA-like" evidence="3">
    <location>
        <begin position="25"/>
        <end position="100"/>
    </location>
</feature>
<feature type="region of interest" description="Disordered" evidence="2">
    <location>
        <begin position="1"/>
        <end position="31"/>
    </location>
</feature>
<evidence type="ECO:0000259" key="3">
    <source>
        <dbReference type="SMART" id="SM00899"/>
    </source>
</evidence>
<proteinExistence type="predicted"/>
<evidence type="ECO:0000256" key="1">
    <source>
        <dbReference type="ARBA" id="ARBA00023004"/>
    </source>
</evidence>
<dbReference type="EMBL" id="MSKJ01000001">
    <property type="protein sequence ID" value="OLO46473.1"/>
    <property type="molecule type" value="Genomic_DNA"/>
</dbReference>
<gene>
    <name evidence="4" type="ORF">BKH29_01260</name>
</gene>
<dbReference type="InterPro" id="IPR038157">
    <property type="entry name" value="FeoA_core_dom"/>
</dbReference>
<dbReference type="InterPro" id="IPR007167">
    <property type="entry name" value="Fe-transptr_FeoA-like"/>
</dbReference>
<feature type="compositionally biased region" description="Low complexity" evidence="2">
    <location>
        <begin position="1"/>
        <end position="24"/>
    </location>
</feature>
<evidence type="ECO:0000313" key="5">
    <source>
        <dbReference type="Proteomes" id="UP000186857"/>
    </source>
</evidence>
<protein>
    <submittedName>
        <fullName evidence="4">Iron transporter FeoA</fullName>
    </submittedName>
</protein>
<accession>A0A1Q8VEF7</accession>
<dbReference type="SUPFAM" id="SSF50037">
    <property type="entry name" value="C-terminal domain of transcriptional repressors"/>
    <property type="match status" value="1"/>
</dbReference>
<comment type="caution">
    <text evidence="4">The sequence shown here is derived from an EMBL/GenBank/DDBJ whole genome shotgun (WGS) entry which is preliminary data.</text>
</comment>
<evidence type="ECO:0000313" key="4">
    <source>
        <dbReference type="EMBL" id="OLO46473.1"/>
    </source>
</evidence>
<dbReference type="Pfam" id="PF04023">
    <property type="entry name" value="FeoA"/>
    <property type="match status" value="1"/>
</dbReference>
<name>A0A1Q8VEF7_9ACTO</name>
<dbReference type="PANTHER" id="PTHR42954">
    <property type="entry name" value="FE(2+) TRANSPORT PROTEIN A"/>
    <property type="match status" value="1"/>
</dbReference>
<reference evidence="4 5" key="1">
    <citation type="submission" date="2016-12" db="EMBL/GenBank/DDBJ databases">
        <title>Genomic Comparison of strains in the 'Actinomyces naeslundii' Group.</title>
        <authorList>
            <person name="Mughal S.R."/>
            <person name="Do T."/>
            <person name="Gilbert S.C."/>
            <person name="Witherden E.A."/>
            <person name="Didelot X."/>
            <person name="Beighton D."/>
        </authorList>
    </citation>
    <scope>NUCLEOTIDE SEQUENCE [LARGE SCALE GENOMIC DNA]</scope>
    <source>
        <strain evidence="4 5">CCUG 33920</strain>
    </source>
</reference>
<dbReference type="PANTHER" id="PTHR42954:SF2">
    <property type="entry name" value="FE(2+) TRANSPORT PROTEIN A"/>
    <property type="match status" value="1"/>
</dbReference>
<dbReference type="GO" id="GO:0046914">
    <property type="term" value="F:transition metal ion binding"/>
    <property type="evidence" value="ECO:0007669"/>
    <property type="project" value="InterPro"/>
</dbReference>
<dbReference type="Proteomes" id="UP000186857">
    <property type="component" value="Unassembled WGS sequence"/>
</dbReference>
<dbReference type="Gene3D" id="2.30.30.90">
    <property type="match status" value="1"/>
</dbReference>
<dbReference type="AlphaFoldDB" id="A0A1Q8VEF7"/>
<evidence type="ECO:0000256" key="2">
    <source>
        <dbReference type="SAM" id="MobiDB-lite"/>
    </source>
</evidence>
<dbReference type="SMART" id="SM00899">
    <property type="entry name" value="FeoA"/>
    <property type="match status" value="1"/>
</dbReference>
<dbReference type="InterPro" id="IPR008988">
    <property type="entry name" value="Transcriptional_repressor_C"/>
</dbReference>
<sequence length="126" mass="13565">MATAVSHHGTTTPAGTGGTPPSAHRSLSDLRLGTSGRVIGLQEDTTDDPIVKRLSNLGFVPGRTVTPLRRAPLGDPVVYRVADYELCLRRQEARMVQVEVLTEADVVVGPLAEEQADTPERQEQLP</sequence>